<dbReference type="Proteomes" id="UP001314169">
    <property type="component" value="Chromosome 6"/>
</dbReference>
<feature type="compositionally biased region" description="Polar residues" evidence="1">
    <location>
        <begin position="98"/>
        <end position="113"/>
    </location>
</feature>
<reference evidence="2" key="1">
    <citation type="submission" date="2023-12" db="EMBL/GenBank/DDBJ databases">
        <authorList>
            <person name="Brown T."/>
        </authorList>
    </citation>
    <scope>NUCLEOTIDE SEQUENCE</scope>
</reference>
<protein>
    <submittedName>
        <fullName evidence="2">Uncharacterized protein</fullName>
    </submittedName>
</protein>
<evidence type="ECO:0000256" key="1">
    <source>
        <dbReference type="SAM" id="MobiDB-lite"/>
    </source>
</evidence>
<accession>A0ABP0ABN3</accession>
<feature type="region of interest" description="Disordered" evidence="1">
    <location>
        <begin position="22"/>
        <end position="52"/>
    </location>
</feature>
<evidence type="ECO:0000313" key="3">
    <source>
        <dbReference type="Proteomes" id="UP001314169"/>
    </source>
</evidence>
<proteinExistence type="predicted"/>
<sequence>MTCVLWLCCSPQDSRAFTKAREELSHKLSPPQSGDRVPVPGAPPTVNASPGASSATIAKAHFLPAGVLCRHVWHKEDFVRVVLSFDITCVCHFPSLNSLPRTDNAQSQVSFQEASKPGHEGGHRLHHLVNPSPRKGGGTFRS</sequence>
<gene>
    <name evidence="2" type="ORF">MPIPNATIZW_LOCUS15016</name>
</gene>
<name>A0ABP0ABN3_PIPNA</name>
<organism evidence="2 3">
    <name type="scientific">Pipistrellus nathusii</name>
    <name type="common">Nathusius' pipistrelle</name>
    <dbReference type="NCBI Taxonomy" id="59473"/>
    <lineage>
        <taxon>Eukaryota</taxon>
        <taxon>Metazoa</taxon>
        <taxon>Chordata</taxon>
        <taxon>Craniata</taxon>
        <taxon>Vertebrata</taxon>
        <taxon>Euteleostomi</taxon>
        <taxon>Mammalia</taxon>
        <taxon>Eutheria</taxon>
        <taxon>Laurasiatheria</taxon>
        <taxon>Chiroptera</taxon>
        <taxon>Yangochiroptera</taxon>
        <taxon>Vespertilionidae</taxon>
        <taxon>Pipistrellus</taxon>
    </lineage>
</organism>
<evidence type="ECO:0000313" key="2">
    <source>
        <dbReference type="EMBL" id="CAK6446710.1"/>
    </source>
</evidence>
<dbReference type="EMBL" id="OY882863">
    <property type="protein sequence ID" value="CAK6446710.1"/>
    <property type="molecule type" value="Genomic_DNA"/>
</dbReference>
<keyword evidence="3" id="KW-1185">Reference proteome</keyword>
<feature type="region of interest" description="Disordered" evidence="1">
    <location>
        <begin position="98"/>
        <end position="142"/>
    </location>
</feature>